<dbReference type="AlphaFoldDB" id="A0A8J3R742"/>
<proteinExistence type="predicted"/>
<name>A0A8J3R742_9ACTN</name>
<dbReference type="EMBL" id="BOOG01000021">
    <property type="protein sequence ID" value="GIH70327.1"/>
    <property type="molecule type" value="Genomic_DNA"/>
</dbReference>
<organism evidence="1 2">
    <name type="scientific">Sphaerimonospora thailandensis</name>
    <dbReference type="NCBI Taxonomy" id="795644"/>
    <lineage>
        <taxon>Bacteria</taxon>
        <taxon>Bacillati</taxon>
        <taxon>Actinomycetota</taxon>
        <taxon>Actinomycetes</taxon>
        <taxon>Streptosporangiales</taxon>
        <taxon>Streptosporangiaceae</taxon>
        <taxon>Sphaerimonospora</taxon>
    </lineage>
</organism>
<accession>A0A8J3R742</accession>
<evidence type="ECO:0000313" key="2">
    <source>
        <dbReference type="Proteomes" id="UP000610966"/>
    </source>
</evidence>
<comment type="caution">
    <text evidence="1">The sequence shown here is derived from an EMBL/GenBank/DDBJ whole genome shotgun (WGS) entry which is preliminary data.</text>
</comment>
<gene>
    <name evidence="1" type="ORF">Mth01_25800</name>
</gene>
<protein>
    <submittedName>
        <fullName evidence="1">Uncharacterized protein</fullName>
    </submittedName>
</protein>
<sequence>MSQKPTLGRIVHYTLNEGDAKAINKRRIDFQAFLSCFSGKSAPGQAGADGHQAHIGNLVEAGQVYPAVVVRVWESSFNSANLQVLLDGNDTYWATSRAEGDQPGTWAWPARV</sequence>
<dbReference type="Proteomes" id="UP000610966">
    <property type="component" value="Unassembled WGS sequence"/>
</dbReference>
<reference evidence="1" key="1">
    <citation type="submission" date="2021-01" db="EMBL/GenBank/DDBJ databases">
        <title>Whole genome shotgun sequence of Sphaerimonospora thailandensis NBRC 107569.</title>
        <authorList>
            <person name="Komaki H."/>
            <person name="Tamura T."/>
        </authorList>
    </citation>
    <scope>NUCLEOTIDE SEQUENCE</scope>
    <source>
        <strain evidence="1">NBRC 107569</strain>
    </source>
</reference>
<dbReference type="RefSeq" id="WP_204016046.1">
    <property type="nucleotide sequence ID" value="NZ_BOOG01000021.1"/>
</dbReference>
<keyword evidence="2" id="KW-1185">Reference proteome</keyword>
<evidence type="ECO:0000313" key="1">
    <source>
        <dbReference type="EMBL" id="GIH70327.1"/>
    </source>
</evidence>